<dbReference type="InterPro" id="IPR057326">
    <property type="entry name" value="KR_dom"/>
</dbReference>
<dbReference type="AlphaFoldDB" id="A0A371RIJ8"/>
<feature type="domain" description="Ketoreductase" evidence="1">
    <location>
        <begin position="2"/>
        <end position="184"/>
    </location>
</feature>
<dbReference type="Proteomes" id="UP000264589">
    <property type="component" value="Unassembled WGS sequence"/>
</dbReference>
<dbReference type="InterPro" id="IPR036291">
    <property type="entry name" value="NAD(P)-bd_dom_sf"/>
</dbReference>
<dbReference type="InterPro" id="IPR002347">
    <property type="entry name" value="SDR_fam"/>
</dbReference>
<dbReference type="Pfam" id="PF00106">
    <property type="entry name" value="adh_short"/>
    <property type="match status" value="1"/>
</dbReference>
<dbReference type="PANTHER" id="PTHR45458">
    <property type="entry name" value="SHORT-CHAIN DEHYDROGENASE/REDUCTASE SDR"/>
    <property type="match status" value="1"/>
</dbReference>
<dbReference type="InParanoid" id="A0A371RIJ8"/>
<dbReference type="EMBL" id="QUQO01000001">
    <property type="protein sequence ID" value="RFB05287.1"/>
    <property type="molecule type" value="Genomic_DNA"/>
</dbReference>
<dbReference type="GO" id="GO:0016616">
    <property type="term" value="F:oxidoreductase activity, acting on the CH-OH group of donors, NAD or NADP as acceptor"/>
    <property type="evidence" value="ECO:0007669"/>
    <property type="project" value="TreeGrafter"/>
</dbReference>
<dbReference type="CDD" id="cd05325">
    <property type="entry name" value="carb_red_sniffer_like_SDR_c"/>
    <property type="match status" value="1"/>
</dbReference>
<dbReference type="SMART" id="SM00822">
    <property type="entry name" value="PKS_KR"/>
    <property type="match status" value="1"/>
</dbReference>
<accession>A0A371RIJ8</accession>
<dbReference type="SUPFAM" id="SSF51735">
    <property type="entry name" value="NAD(P)-binding Rossmann-fold domains"/>
    <property type="match status" value="1"/>
</dbReference>
<evidence type="ECO:0000259" key="1">
    <source>
        <dbReference type="SMART" id="SM00822"/>
    </source>
</evidence>
<dbReference type="PANTHER" id="PTHR45458:SF1">
    <property type="entry name" value="SHORT CHAIN DEHYDROGENASE"/>
    <property type="match status" value="1"/>
</dbReference>
<dbReference type="Gene3D" id="3.40.50.720">
    <property type="entry name" value="NAD(P)-binding Rossmann-like Domain"/>
    <property type="match status" value="1"/>
</dbReference>
<evidence type="ECO:0000313" key="2">
    <source>
        <dbReference type="EMBL" id="RFB05287.1"/>
    </source>
</evidence>
<proteinExistence type="predicted"/>
<dbReference type="OrthoDB" id="9785826at2"/>
<evidence type="ECO:0000313" key="3">
    <source>
        <dbReference type="Proteomes" id="UP000264589"/>
    </source>
</evidence>
<sequence length="226" mass="23882">MSSVLITGANRGIGLEFARQYAASGWTVHAACRQPHSAGELNALGGIRLHEIDVTDHNSIDALAAKIDEPIDVVIANAGVMGPRSDQQSFGSFDYEAWRAVMEVNLYGTVHTCEAFTPHLEKGDQKKLAVLSSKMGSIADTSGGLAHYRTSKTALNMAIMASAAGLAQKGIAAGIFHPGWVQTDMGGPSALITTEECVTGLRQQIAGLPVTAKPDFLTFDGEVLSW</sequence>
<reference evidence="2 3" key="1">
    <citation type="submission" date="2018-08" db="EMBL/GenBank/DDBJ databases">
        <title>Parvularcula sp. SM1705, isolated from surface water of the South Sea China.</title>
        <authorList>
            <person name="Sun L."/>
        </authorList>
    </citation>
    <scope>NUCLEOTIDE SEQUENCE [LARGE SCALE GENOMIC DNA]</scope>
    <source>
        <strain evidence="2 3">SM1705</strain>
    </source>
</reference>
<comment type="caution">
    <text evidence="2">The sequence shown here is derived from an EMBL/GenBank/DDBJ whole genome shotgun (WGS) entry which is preliminary data.</text>
</comment>
<keyword evidence="3" id="KW-1185">Reference proteome</keyword>
<gene>
    <name evidence="2" type="ORF">DX908_08475</name>
</gene>
<protein>
    <submittedName>
        <fullName evidence="2">SDR family NAD(P)-dependent oxidoreductase</fullName>
    </submittedName>
</protein>
<dbReference type="RefSeq" id="WP_116391919.1">
    <property type="nucleotide sequence ID" value="NZ_QUQO01000001.1"/>
</dbReference>
<dbReference type="InterPro" id="IPR052184">
    <property type="entry name" value="SDR_enzymes"/>
</dbReference>
<name>A0A371RIJ8_9PROT</name>
<organism evidence="2 3">
    <name type="scientific">Parvularcula marina</name>
    <dbReference type="NCBI Taxonomy" id="2292771"/>
    <lineage>
        <taxon>Bacteria</taxon>
        <taxon>Pseudomonadati</taxon>
        <taxon>Pseudomonadota</taxon>
        <taxon>Alphaproteobacteria</taxon>
        <taxon>Parvularculales</taxon>
        <taxon>Parvularculaceae</taxon>
        <taxon>Parvularcula</taxon>
    </lineage>
</organism>
<dbReference type="PRINTS" id="PR00081">
    <property type="entry name" value="GDHRDH"/>
</dbReference>